<sequence length="410" mass="45749">MLTDVVQLYRESNRPPLNGSTFAYEGPSSSALDAVLATCEQLGEQFGRFEENPERDAQGEVSFRWKLAANEHARFYDNVSQLADLTTSPSQGIFPKNFYLLDNNYMDGEASPPAILLRLRTLVELVQLLGRLTQSLSSTHLDAKTLIFVIPAEERSPPRTFELQTRISNVTLELPTPELAVLRLLVSDQANEALHIDERRSLFRLAIADVLQNAPAGNEAFTYLISEWPQVLAKYQYDVDCYISNFSFDKVRKQIAASELEFVSKIQSIMGDSAAKILGLPLSFAAVIGIYHASTLIESELLVLGSLVIAVIFSFVVANQVLQLKRIDHGFRVVFEPLKSKRGTFSLELGNILDEAIKGFSDQYQLSNRALTLVRALAWLPVFVGTSFVAYRYSAATQKFIQELALNLLT</sequence>
<dbReference type="AlphaFoldDB" id="A0A432LWP3"/>
<feature type="transmembrane region" description="Helical" evidence="1">
    <location>
        <begin position="277"/>
        <end position="295"/>
    </location>
</feature>
<protein>
    <submittedName>
        <fullName evidence="2">Uncharacterized protein</fullName>
    </submittedName>
</protein>
<feature type="transmembrane region" description="Helical" evidence="1">
    <location>
        <begin position="301"/>
        <end position="322"/>
    </location>
</feature>
<keyword evidence="1" id="KW-0812">Transmembrane</keyword>
<name>A0A432LWP3_9GAMM</name>
<evidence type="ECO:0000256" key="1">
    <source>
        <dbReference type="SAM" id="Phobius"/>
    </source>
</evidence>
<keyword evidence="1" id="KW-0472">Membrane</keyword>
<dbReference type="EMBL" id="RYZR01000003">
    <property type="protein sequence ID" value="RUL65782.1"/>
    <property type="molecule type" value="Genomic_DNA"/>
</dbReference>
<dbReference type="RefSeq" id="WP_126672413.1">
    <property type="nucleotide sequence ID" value="NZ_RYZR01000003.1"/>
</dbReference>
<dbReference type="Proteomes" id="UP000267077">
    <property type="component" value="Unassembled WGS sequence"/>
</dbReference>
<evidence type="ECO:0000313" key="2">
    <source>
        <dbReference type="EMBL" id="RUL65782.1"/>
    </source>
</evidence>
<reference evidence="2 3" key="1">
    <citation type="submission" date="2018-12" db="EMBL/GenBank/DDBJ databases">
        <title>Dyella dinghuensis sp. nov. DHOA06 and Dyella choica sp. nov. 4M-K27, isolated from forest soil.</title>
        <authorList>
            <person name="Qiu L.-H."/>
            <person name="Gao Z.-H."/>
        </authorList>
    </citation>
    <scope>NUCLEOTIDE SEQUENCE [LARGE SCALE GENOMIC DNA]</scope>
    <source>
        <strain evidence="2 3">DHOA06</strain>
    </source>
</reference>
<accession>A0A432LWP3</accession>
<evidence type="ECO:0000313" key="3">
    <source>
        <dbReference type="Proteomes" id="UP000267077"/>
    </source>
</evidence>
<dbReference type="OrthoDB" id="6064670at2"/>
<keyword evidence="1" id="KW-1133">Transmembrane helix</keyword>
<comment type="caution">
    <text evidence="2">The sequence shown here is derived from an EMBL/GenBank/DDBJ whole genome shotgun (WGS) entry which is preliminary data.</text>
</comment>
<gene>
    <name evidence="2" type="ORF">EKH79_03460</name>
</gene>
<keyword evidence="3" id="KW-1185">Reference proteome</keyword>
<organism evidence="2 3">
    <name type="scientific">Dyella dinghuensis</name>
    <dbReference type="NCBI Taxonomy" id="1920169"/>
    <lineage>
        <taxon>Bacteria</taxon>
        <taxon>Pseudomonadati</taxon>
        <taxon>Pseudomonadota</taxon>
        <taxon>Gammaproteobacteria</taxon>
        <taxon>Lysobacterales</taxon>
        <taxon>Rhodanobacteraceae</taxon>
        <taxon>Dyella</taxon>
    </lineage>
</organism>
<proteinExistence type="predicted"/>